<dbReference type="InterPro" id="IPR052579">
    <property type="entry name" value="Zinc_finger_SWIM"/>
</dbReference>
<feature type="region of interest" description="Disordered" evidence="1">
    <location>
        <begin position="834"/>
        <end position="855"/>
    </location>
</feature>
<feature type="domain" description="MULE transposase" evidence="2">
    <location>
        <begin position="235"/>
        <end position="331"/>
    </location>
</feature>
<protein>
    <recommendedName>
        <fullName evidence="2">MULE transposase domain-containing protein</fullName>
    </recommendedName>
</protein>
<dbReference type="InterPro" id="IPR018289">
    <property type="entry name" value="MULE_transposase_dom"/>
</dbReference>
<proteinExistence type="predicted"/>
<dbReference type="Proteomes" id="UP000242715">
    <property type="component" value="Unassembled WGS sequence"/>
</dbReference>
<dbReference type="GO" id="GO:0010106">
    <property type="term" value="P:cellular response to iron ion starvation"/>
    <property type="evidence" value="ECO:0007669"/>
    <property type="project" value="InterPro"/>
</dbReference>
<feature type="compositionally biased region" description="Basic and acidic residues" evidence="1">
    <location>
        <begin position="834"/>
        <end position="845"/>
    </location>
</feature>
<dbReference type="Pfam" id="PF10551">
    <property type="entry name" value="MULE"/>
    <property type="match status" value="1"/>
</dbReference>
<dbReference type="GO" id="GO:0000981">
    <property type="term" value="F:DNA-binding transcription factor activity, RNA polymerase II-specific"/>
    <property type="evidence" value="ECO:0007669"/>
    <property type="project" value="InterPro"/>
</dbReference>
<evidence type="ECO:0000259" key="2">
    <source>
        <dbReference type="Pfam" id="PF10551"/>
    </source>
</evidence>
<name>A0A2Z6MGL1_TRISU</name>
<reference evidence="4" key="1">
    <citation type="journal article" date="2017" name="Front. Plant Sci.">
        <title>Climate Clever Clovers: New Paradigm to Reduce the Environmental Footprint of Ruminants by Breeding Low Methanogenic Forages Utilizing Haplotype Variation.</title>
        <authorList>
            <person name="Kaur P."/>
            <person name="Appels R."/>
            <person name="Bayer P.E."/>
            <person name="Keeble-Gagnere G."/>
            <person name="Wang J."/>
            <person name="Hirakawa H."/>
            <person name="Shirasawa K."/>
            <person name="Vercoe P."/>
            <person name="Stefanova K."/>
            <person name="Durmic Z."/>
            <person name="Nichols P."/>
            <person name="Revell C."/>
            <person name="Isobe S.N."/>
            <person name="Edwards D."/>
            <person name="Erskine W."/>
        </authorList>
    </citation>
    <scope>NUCLEOTIDE SEQUENCE [LARGE SCALE GENOMIC DNA]</scope>
    <source>
        <strain evidence="4">cv. Daliak</strain>
    </source>
</reference>
<dbReference type="PANTHER" id="PTHR31569:SF4">
    <property type="entry name" value="SWIM-TYPE DOMAIN-CONTAINING PROTEIN"/>
    <property type="match status" value="1"/>
</dbReference>
<gene>
    <name evidence="3" type="ORF">TSUD_391840</name>
</gene>
<dbReference type="EMBL" id="DF973385">
    <property type="protein sequence ID" value="GAU28983.1"/>
    <property type="molecule type" value="Genomic_DNA"/>
</dbReference>
<dbReference type="AlphaFoldDB" id="A0A2Z6MGL1"/>
<dbReference type="InterPro" id="IPR014842">
    <property type="entry name" value="AFT"/>
</dbReference>
<dbReference type="GO" id="GO:0045944">
    <property type="term" value="P:positive regulation of transcription by RNA polymerase II"/>
    <property type="evidence" value="ECO:0007669"/>
    <property type="project" value="InterPro"/>
</dbReference>
<accession>A0A2Z6MGL1</accession>
<evidence type="ECO:0000313" key="3">
    <source>
        <dbReference type="EMBL" id="GAU28983.1"/>
    </source>
</evidence>
<evidence type="ECO:0000256" key="1">
    <source>
        <dbReference type="SAM" id="MobiDB-lite"/>
    </source>
</evidence>
<feature type="region of interest" description="Disordered" evidence="1">
    <location>
        <begin position="577"/>
        <end position="599"/>
    </location>
</feature>
<sequence>MVEPPLELKPNIDEPAIEQANVVEPDVEQPNVVEPDVEQPNVVVNTDNYFFQCEKYKVRDEMIEWCCKEATKAGFTIVIGKSDNSGNRRKPYFLLSCSRGGVYKEKNRILKKQDTSTKKHMFPFRLRGYFLASQEWKLSVVCGEHNHEMTKTLEGHTLAGRLKPEEKECVQELTRNLVPPKNILTTLRGINPDSKTNMKQVYNARERTVGESKTIQDFFWAHPESVKLFNTFLTVLMMDSTYKTNKYKMPLFEIVGVTSTENSFNVGFAFIANEKEDNFIWALETCKSLLKSKDTFLKIIVTDRDKSLMNAVPIVFPNYTALVCRYHVAKNVRAKFKAFCGAKEQNLDQLLNTLTLQWESIVQSSSEESYTSAVAEFRKVFDKYPNFLKYVETTVLDPVKEHLVSLWTNRVMHIGNTTTNRVESQHGVLKEYVRDCKGNLVRVWDSTDQMLSNQLNKIKTSFGQSTTGVEHHFRNNILYSKLVYNISRQALHFIRGEEDRSRECGRNRKKLDEINTHWKRLQIGEDDDGRVDCSKEFNVIQERLNSSDYAMNLQIRDQLRQIAYPEITSLTPPVKQLETKGAKKRGKSANSSTREPSYWEHIDAQFPDSQASQSKLTIPKRKTARIGNLSPNAIPRRAIKYIEYMPLFMHSYIEEIIDVKGHGHCGFRVIAEYLNKGEDSHVVVRHKLIRELTMFRKKYLGIYQTEERLQYILNGLYPPKVMPKSGIAPVENWLTFPDMGHILATAYNRVVVELTTHKIGHSETFFPLRGRPPLDPSSRMMCICMVPNHFVYVKLKDGCPLPPSCKEWKTHRAPEAETWEDTFLDRMAEFDELMKNEKGETDTSKDVPIVDVDDD</sequence>
<keyword evidence="4" id="KW-1185">Reference proteome</keyword>
<organism evidence="3 4">
    <name type="scientific">Trifolium subterraneum</name>
    <name type="common">Subterranean clover</name>
    <dbReference type="NCBI Taxonomy" id="3900"/>
    <lineage>
        <taxon>Eukaryota</taxon>
        <taxon>Viridiplantae</taxon>
        <taxon>Streptophyta</taxon>
        <taxon>Embryophyta</taxon>
        <taxon>Tracheophyta</taxon>
        <taxon>Spermatophyta</taxon>
        <taxon>Magnoliopsida</taxon>
        <taxon>eudicotyledons</taxon>
        <taxon>Gunneridae</taxon>
        <taxon>Pentapetalae</taxon>
        <taxon>rosids</taxon>
        <taxon>fabids</taxon>
        <taxon>Fabales</taxon>
        <taxon>Fabaceae</taxon>
        <taxon>Papilionoideae</taxon>
        <taxon>50 kb inversion clade</taxon>
        <taxon>NPAAA clade</taxon>
        <taxon>Hologalegina</taxon>
        <taxon>IRL clade</taxon>
        <taxon>Trifolieae</taxon>
        <taxon>Trifolium</taxon>
    </lineage>
</organism>
<dbReference type="Pfam" id="PF08731">
    <property type="entry name" value="AFT"/>
    <property type="match status" value="1"/>
</dbReference>
<evidence type="ECO:0000313" key="4">
    <source>
        <dbReference type="Proteomes" id="UP000242715"/>
    </source>
</evidence>
<dbReference type="CDD" id="cd22744">
    <property type="entry name" value="OTU"/>
    <property type="match status" value="1"/>
</dbReference>
<dbReference type="PANTHER" id="PTHR31569">
    <property type="entry name" value="SWIM-TYPE DOMAIN-CONTAINING PROTEIN"/>
    <property type="match status" value="1"/>
</dbReference>
<dbReference type="OrthoDB" id="2422440at2759"/>